<dbReference type="Proteomes" id="UP001159363">
    <property type="component" value="Chromosome 6"/>
</dbReference>
<keyword evidence="2" id="KW-1185">Reference proteome</keyword>
<proteinExistence type="predicted"/>
<dbReference type="EMBL" id="JARBHB010000007">
    <property type="protein sequence ID" value="KAJ8878422.1"/>
    <property type="molecule type" value="Genomic_DNA"/>
</dbReference>
<protein>
    <submittedName>
        <fullName evidence="1">Uncharacterized protein</fullName>
    </submittedName>
</protein>
<gene>
    <name evidence="1" type="ORF">PR048_019000</name>
</gene>
<comment type="caution">
    <text evidence="1">The sequence shown here is derived from an EMBL/GenBank/DDBJ whole genome shotgun (WGS) entry which is preliminary data.</text>
</comment>
<organism evidence="1 2">
    <name type="scientific">Dryococelus australis</name>
    <dbReference type="NCBI Taxonomy" id="614101"/>
    <lineage>
        <taxon>Eukaryota</taxon>
        <taxon>Metazoa</taxon>
        <taxon>Ecdysozoa</taxon>
        <taxon>Arthropoda</taxon>
        <taxon>Hexapoda</taxon>
        <taxon>Insecta</taxon>
        <taxon>Pterygota</taxon>
        <taxon>Neoptera</taxon>
        <taxon>Polyneoptera</taxon>
        <taxon>Phasmatodea</taxon>
        <taxon>Verophasmatodea</taxon>
        <taxon>Anareolatae</taxon>
        <taxon>Phasmatidae</taxon>
        <taxon>Eurycanthinae</taxon>
        <taxon>Dryococelus</taxon>
    </lineage>
</organism>
<accession>A0ABQ9H2D8</accession>
<evidence type="ECO:0000313" key="1">
    <source>
        <dbReference type="EMBL" id="KAJ8878422.1"/>
    </source>
</evidence>
<reference evidence="1 2" key="1">
    <citation type="submission" date="2023-02" db="EMBL/GenBank/DDBJ databases">
        <title>LHISI_Scaffold_Assembly.</title>
        <authorList>
            <person name="Stuart O.P."/>
            <person name="Cleave R."/>
            <person name="Magrath M.J.L."/>
            <person name="Mikheyev A.S."/>
        </authorList>
    </citation>
    <scope>NUCLEOTIDE SEQUENCE [LARGE SCALE GENOMIC DNA]</scope>
    <source>
        <strain evidence="1">Daus_M_001</strain>
        <tissue evidence="1">Leg muscle</tissue>
    </source>
</reference>
<evidence type="ECO:0000313" key="2">
    <source>
        <dbReference type="Proteomes" id="UP001159363"/>
    </source>
</evidence>
<sequence>MPINKTALHSILATGGGYSQLREFYAGVDMHCMSNKTFLKHMKNPLTMQHYNLCYLLLRKKRPSPFGMETKIVMEFQCVQRWPMERRVIAVTKLITTLYRA</sequence>
<name>A0ABQ9H2D8_9NEOP</name>